<evidence type="ECO:0000256" key="3">
    <source>
        <dbReference type="ARBA" id="ARBA00023163"/>
    </source>
</evidence>
<evidence type="ECO:0000256" key="2">
    <source>
        <dbReference type="ARBA" id="ARBA00023015"/>
    </source>
</evidence>
<dbReference type="PANTHER" id="PTHR13115:SF8">
    <property type="entry name" value="RNA POLYMERASE-ASSOCIATED PROTEIN RTF1 HOMOLOG"/>
    <property type="match status" value="1"/>
</dbReference>
<dbReference type="Proteomes" id="UP000008711">
    <property type="component" value="Unassembled WGS sequence"/>
</dbReference>
<dbReference type="AlphaFoldDB" id="B3NKP7"/>
<evidence type="ECO:0000313" key="8">
    <source>
        <dbReference type="Proteomes" id="UP000008711"/>
    </source>
</evidence>
<feature type="domain" description="Plus3" evidence="6">
    <location>
        <begin position="166"/>
        <end position="292"/>
    </location>
</feature>
<evidence type="ECO:0000256" key="5">
    <source>
        <dbReference type="SAM" id="MobiDB-lite"/>
    </source>
</evidence>
<proteinExistence type="predicted"/>
<dbReference type="GO" id="GO:0045944">
    <property type="term" value="P:positive regulation of transcription by RNA polymerase II"/>
    <property type="evidence" value="ECO:0007669"/>
    <property type="project" value="EnsemblMetazoa"/>
</dbReference>
<dbReference type="HOGENOM" id="CLU_033108_0_0_1"/>
<dbReference type="GO" id="GO:0016593">
    <property type="term" value="C:Cdc73/Paf1 complex"/>
    <property type="evidence" value="ECO:0007669"/>
    <property type="project" value="TreeGrafter"/>
</dbReference>
<dbReference type="SMART" id="SM00719">
    <property type="entry name" value="Plus3"/>
    <property type="match status" value="1"/>
</dbReference>
<dbReference type="OrthoDB" id="166375at2759"/>
<evidence type="ECO:0000256" key="1">
    <source>
        <dbReference type="ARBA" id="ARBA00004123"/>
    </source>
</evidence>
<sequence>MSCNNFSMRPAAPKCPSSTNVFWLRLDASLRQGRFSNGGRPSPEVHHSIKVGEELRDIAQHEADLRINQRFRTRRKMSNKLESGDNKAHAFERLLAIRNYKLSKGKSSEDCAGKTEGSNEGSKAQKRKEVNSKVIETYSGCSSPKSEGENLPENDLQTKFGIEGHVSDREQLSRAVLKRNDMENLLGKHIFAETVIGAFVRLNVGKIYCIYEIIDLHQDREDYRVGSKRTNLVLILRYGSEKRDSRIDVVSNQPITQKEFLLWLSKNLRDRQILPTLLDVGKKQVQMKEACENSYTEADVEKLQNKRKAGLMQNAAYRKIRLIIERDMAAGIHDAEKVQVLEKKIQAIDEEPRLHIENSGQHRLHVLSSSREVQGSIIYRHKLGVPSGGKSSFGRRSATPDQLKLEQYMRRKYKKSAVVSRIRLEEKFEDREKVSSTMFNEVSIEKEMNASEAETEKMREEDLHLKGLNTFKIELDTTGLVPFNEIFPTAKFHTPWDEIMKGY</sequence>
<evidence type="ECO:0000256" key="4">
    <source>
        <dbReference type="ARBA" id="ARBA00023242"/>
    </source>
</evidence>
<dbReference type="GO" id="GO:1990269">
    <property type="term" value="F:RNA polymerase II C-terminal domain phosphoserine binding"/>
    <property type="evidence" value="ECO:0007669"/>
    <property type="project" value="TreeGrafter"/>
</dbReference>
<keyword evidence="8" id="KW-1185">Reference proteome</keyword>
<dbReference type="PROSITE" id="PS51360">
    <property type="entry name" value="PLUS3"/>
    <property type="match status" value="1"/>
</dbReference>
<dbReference type="InterPro" id="IPR004343">
    <property type="entry name" value="Plus-3_dom"/>
</dbReference>
<dbReference type="InterPro" id="IPR036128">
    <property type="entry name" value="Plus3-like_sf"/>
</dbReference>
<dbReference type="eggNOG" id="KOG2402">
    <property type="taxonomic scope" value="Eukaryota"/>
</dbReference>
<keyword evidence="3" id="KW-0804">Transcription</keyword>
<gene>
    <name evidence="7" type="primary">Dere\GG21358</name>
    <name evidence="7" type="synonym">dere_GLEANR_6081</name>
    <name evidence="7" type="synonym">GG21358</name>
    <name evidence="7" type="ORF">Dere_GG21358</name>
</gene>
<keyword evidence="4" id="KW-0539">Nucleus</keyword>
<keyword evidence="2" id="KW-0805">Transcription regulation</keyword>
<dbReference type="PANTHER" id="PTHR13115">
    <property type="entry name" value="RNA POLYMERASE-ASSOCIATED PROTEIN RTF1 HOMOLOG"/>
    <property type="match status" value="1"/>
</dbReference>
<dbReference type="Pfam" id="PF03126">
    <property type="entry name" value="Plus-3"/>
    <property type="match status" value="1"/>
</dbReference>
<dbReference type="SUPFAM" id="SSF159042">
    <property type="entry name" value="Plus3-like"/>
    <property type="match status" value="1"/>
</dbReference>
<reference evidence="7 8" key="1">
    <citation type="journal article" date="2007" name="Nature">
        <title>Evolution of genes and genomes on the Drosophila phylogeny.</title>
        <authorList>
            <consortium name="Drosophila 12 Genomes Consortium"/>
            <person name="Clark A.G."/>
            <person name="Eisen M.B."/>
            <person name="Smith D.R."/>
            <person name="Bergman C.M."/>
            <person name="Oliver B."/>
            <person name="Markow T.A."/>
            <person name="Kaufman T.C."/>
            <person name="Kellis M."/>
            <person name="Gelbart W."/>
            <person name="Iyer V.N."/>
            <person name="Pollard D.A."/>
            <person name="Sackton T.B."/>
            <person name="Larracuente A.M."/>
            <person name="Singh N.D."/>
            <person name="Abad J.P."/>
            <person name="Abt D.N."/>
            <person name="Adryan B."/>
            <person name="Aguade M."/>
            <person name="Akashi H."/>
            <person name="Anderson W.W."/>
            <person name="Aquadro C.F."/>
            <person name="Ardell D.H."/>
            <person name="Arguello R."/>
            <person name="Artieri C.G."/>
            <person name="Barbash D.A."/>
            <person name="Barker D."/>
            <person name="Barsanti P."/>
            <person name="Batterham P."/>
            <person name="Batzoglou S."/>
            <person name="Begun D."/>
            <person name="Bhutkar A."/>
            <person name="Blanco E."/>
            <person name="Bosak S.A."/>
            <person name="Bradley R.K."/>
            <person name="Brand A.D."/>
            <person name="Brent M.R."/>
            <person name="Brooks A.N."/>
            <person name="Brown R.H."/>
            <person name="Butlin R.K."/>
            <person name="Caggese C."/>
            <person name="Calvi B.R."/>
            <person name="Bernardo de Carvalho A."/>
            <person name="Caspi A."/>
            <person name="Castrezana S."/>
            <person name="Celniker S.E."/>
            <person name="Chang J.L."/>
            <person name="Chapple C."/>
            <person name="Chatterji S."/>
            <person name="Chinwalla A."/>
            <person name="Civetta A."/>
            <person name="Clifton S.W."/>
            <person name="Comeron J.M."/>
            <person name="Costello J.C."/>
            <person name="Coyne J.A."/>
            <person name="Daub J."/>
            <person name="David R.G."/>
            <person name="Delcher A.L."/>
            <person name="Delehaunty K."/>
            <person name="Do C.B."/>
            <person name="Ebling H."/>
            <person name="Edwards K."/>
            <person name="Eickbush T."/>
            <person name="Evans J.D."/>
            <person name="Filipski A."/>
            <person name="Findeiss S."/>
            <person name="Freyhult E."/>
            <person name="Fulton L."/>
            <person name="Fulton R."/>
            <person name="Garcia A.C."/>
            <person name="Gardiner A."/>
            <person name="Garfield D.A."/>
            <person name="Garvin B.E."/>
            <person name="Gibson G."/>
            <person name="Gilbert D."/>
            <person name="Gnerre S."/>
            <person name="Godfrey J."/>
            <person name="Good R."/>
            <person name="Gotea V."/>
            <person name="Gravely B."/>
            <person name="Greenberg A.J."/>
            <person name="Griffiths-Jones S."/>
            <person name="Gross S."/>
            <person name="Guigo R."/>
            <person name="Gustafson E.A."/>
            <person name="Haerty W."/>
            <person name="Hahn M.W."/>
            <person name="Halligan D.L."/>
            <person name="Halpern A.L."/>
            <person name="Halter G.M."/>
            <person name="Han M.V."/>
            <person name="Heger A."/>
            <person name="Hillier L."/>
            <person name="Hinrichs A.S."/>
            <person name="Holmes I."/>
            <person name="Hoskins R.A."/>
            <person name="Hubisz M.J."/>
            <person name="Hultmark D."/>
            <person name="Huntley M.A."/>
            <person name="Jaffe D.B."/>
            <person name="Jagadeeshan S."/>
            <person name="Jeck W.R."/>
            <person name="Johnson J."/>
            <person name="Jones C.D."/>
            <person name="Jordan W.C."/>
            <person name="Karpen G.H."/>
            <person name="Kataoka E."/>
            <person name="Keightley P.D."/>
            <person name="Kheradpour P."/>
            <person name="Kirkness E.F."/>
            <person name="Koerich L.B."/>
            <person name="Kristiansen K."/>
            <person name="Kudrna D."/>
            <person name="Kulathinal R.J."/>
            <person name="Kumar S."/>
            <person name="Kwok R."/>
            <person name="Lander E."/>
            <person name="Langley C.H."/>
            <person name="Lapoint R."/>
            <person name="Lazzaro B.P."/>
            <person name="Lee S.J."/>
            <person name="Levesque L."/>
            <person name="Li R."/>
            <person name="Lin C.F."/>
            <person name="Lin M.F."/>
            <person name="Lindblad-Toh K."/>
            <person name="Llopart A."/>
            <person name="Long M."/>
            <person name="Low L."/>
            <person name="Lozovsky E."/>
            <person name="Lu J."/>
            <person name="Luo M."/>
            <person name="Machado C.A."/>
            <person name="Makalowski W."/>
            <person name="Marzo M."/>
            <person name="Matsuda M."/>
            <person name="Matzkin L."/>
            <person name="McAllister B."/>
            <person name="McBride C.S."/>
            <person name="McKernan B."/>
            <person name="McKernan K."/>
            <person name="Mendez-Lago M."/>
            <person name="Minx P."/>
            <person name="Mollenhauer M.U."/>
            <person name="Montooth K."/>
            <person name="Mount S.M."/>
            <person name="Mu X."/>
            <person name="Myers E."/>
            <person name="Negre B."/>
            <person name="Newfeld S."/>
            <person name="Nielsen R."/>
            <person name="Noor M.A."/>
            <person name="O'Grady P."/>
            <person name="Pachter L."/>
            <person name="Papaceit M."/>
            <person name="Parisi M.J."/>
            <person name="Parisi M."/>
            <person name="Parts L."/>
            <person name="Pedersen J.S."/>
            <person name="Pesole G."/>
            <person name="Phillippy A.M."/>
            <person name="Ponting C.P."/>
            <person name="Pop M."/>
            <person name="Porcelli D."/>
            <person name="Powell J.R."/>
            <person name="Prohaska S."/>
            <person name="Pruitt K."/>
            <person name="Puig M."/>
            <person name="Quesneville H."/>
            <person name="Ram K.R."/>
            <person name="Rand D."/>
            <person name="Rasmussen M.D."/>
            <person name="Reed L.K."/>
            <person name="Reenan R."/>
            <person name="Reily A."/>
            <person name="Remington K.A."/>
            <person name="Rieger T.T."/>
            <person name="Ritchie M.G."/>
            <person name="Robin C."/>
            <person name="Rogers Y.H."/>
            <person name="Rohde C."/>
            <person name="Rozas J."/>
            <person name="Rubenfield M.J."/>
            <person name="Ruiz A."/>
            <person name="Russo S."/>
            <person name="Salzberg S.L."/>
            <person name="Sanchez-Gracia A."/>
            <person name="Saranga D.J."/>
            <person name="Sato H."/>
            <person name="Schaeffer S.W."/>
            <person name="Schatz M.C."/>
            <person name="Schlenke T."/>
            <person name="Schwartz R."/>
            <person name="Segarra C."/>
            <person name="Singh R.S."/>
            <person name="Sirot L."/>
            <person name="Sirota M."/>
            <person name="Sisneros N.B."/>
            <person name="Smith C.D."/>
            <person name="Smith T.F."/>
            <person name="Spieth J."/>
            <person name="Stage D.E."/>
            <person name="Stark A."/>
            <person name="Stephan W."/>
            <person name="Strausberg R.L."/>
            <person name="Strempel S."/>
            <person name="Sturgill D."/>
            <person name="Sutton G."/>
            <person name="Sutton G.G."/>
            <person name="Tao W."/>
            <person name="Teichmann S."/>
            <person name="Tobari Y.N."/>
            <person name="Tomimura Y."/>
            <person name="Tsolas J.M."/>
            <person name="Valente V.L."/>
            <person name="Venter E."/>
            <person name="Venter J.C."/>
            <person name="Vicario S."/>
            <person name="Vieira F.G."/>
            <person name="Vilella A.J."/>
            <person name="Villasante A."/>
            <person name="Walenz B."/>
            <person name="Wang J."/>
            <person name="Wasserman M."/>
            <person name="Watts T."/>
            <person name="Wilson D."/>
            <person name="Wilson R.K."/>
            <person name="Wing R.A."/>
            <person name="Wolfner M.F."/>
            <person name="Wong A."/>
            <person name="Wong G.K."/>
            <person name="Wu C.I."/>
            <person name="Wu G."/>
            <person name="Yamamoto D."/>
            <person name="Yang H.P."/>
            <person name="Yang S.P."/>
            <person name="Yorke J.A."/>
            <person name="Yoshida K."/>
            <person name="Zdobnov E."/>
            <person name="Zhang P."/>
            <person name="Zhang Y."/>
            <person name="Zimin A.V."/>
            <person name="Baldwin J."/>
            <person name="Abdouelleil A."/>
            <person name="Abdulkadir J."/>
            <person name="Abebe A."/>
            <person name="Abera B."/>
            <person name="Abreu J."/>
            <person name="Acer S.C."/>
            <person name="Aftuck L."/>
            <person name="Alexander A."/>
            <person name="An P."/>
            <person name="Anderson E."/>
            <person name="Anderson S."/>
            <person name="Arachi H."/>
            <person name="Azer M."/>
            <person name="Bachantsang P."/>
            <person name="Barry A."/>
            <person name="Bayul T."/>
            <person name="Berlin A."/>
            <person name="Bessette D."/>
            <person name="Bloom T."/>
            <person name="Blye J."/>
            <person name="Boguslavskiy L."/>
            <person name="Bonnet C."/>
            <person name="Boukhgalter B."/>
            <person name="Bourzgui I."/>
            <person name="Brown A."/>
            <person name="Cahill P."/>
            <person name="Channer S."/>
            <person name="Cheshatsang Y."/>
            <person name="Chuda L."/>
            <person name="Citroen M."/>
            <person name="Collymore A."/>
            <person name="Cooke P."/>
            <person name="Costello M."/>
            <person name="D'Aco K."/>
            <person name="Daza R."/>
            <person name="De Haan G."/>
            <person name="DeGray S."/>
            <person name="DeMaso C."/>
            <person name="Dhargay N."/>
            <person name="Dooley K."/>
            <person name="Dooley E."/>
            <person name="Doricent M."/>
            <person name="Dorje P."/>
            <person name="Dorjee K."/>
            <person name="Dupes A."/>
            <person name="Elong R."/>
            <person name="Falk J."/>
            <person name="Farina A."/>
            <person name="Faro S."/>
            <person name="Ferguson D."/>
            <person name="Fisher S."/>
            <person name="Foley C.D."/>
            <person name="Franke A."/>
            <person name="Friedrich D."/>
            <person name="Gadbois L."/>
            <person name="Gearin G."/>
            <person name="Gearin C.R."/>
            <person name="Giannoukos G."/>
            <person name="Goode T."/>
            <person name="Graham J."/>
            <person name="Grandbois E."/>
            <person name="Grewal S."/>
            <person name="Gyaltsen K."/>
            <person name="Hafez N."/>
            <person name="Hagos B."/>
            <person name="Hall J."/>
            <person name="Henson C."/>
            <person name="Hollinger A."/>
            <person name="Honan T."/>
            <person name="Huard M.D."/>
            <person name="Hughes L."/>
            <person name="Hurhula B."/>
            <person name="Husby M.E."/>
            <person name="Kamat A."/>
            <person name="Kanga B."/>
            <person name="Kashin S."/>
            <person name="Khazanovich D."/>
            <person name="Kisner P."/>
            <person name="Lance K."/>
            <person name="Lara M."/>
            <person name="Lee W."/>
            <person name="Lennon N."/>
            <person name="Letendre F."/>
            <person name="LeVine R."/>
            <person name="Lipovsky A."/>
            <person name="Liu X."/>
            <person name="Liu J."/>
            <person name="Liu S."/>
            <person name="Lokyitsang T."/>
            <person name="Lokyitsang Y."/>
            <person name="Lubonja R."/>
            <person name="Lui A."/>
            <person name="MacDonald P."/>
            <person name="Magnisalis V."/>
            <person name="Maru K."/>
            <person name="Matthews C."/>
            <person name="McCusker W."/>
            <person name="McDonough S."/>
            <person name="Mehta T."/>
            <person name="Meldrim J."/>
            <person name="Meneus L."/>
            <person name="Mihai O."/>
            <person name="Mihalev A."/>
            <person name="Mihova T."/>
            <person name="Mittelman R."/>
            <person name="Mlenga V."/>
            <person name="Montmayeur A."/>
            <person name="Mulrain L."/>
            <person name="Navidi A."/>
            <person name="Naylor J."/>
            <person name="Negash T."/>
            <person name="Nguyen T."/>
            <person name="Nguyen N."/>
            <person name="Nicol R."/>
            <person name="Norbu C."/>
            <person name="Norbu N."/>
            <person name="Novod N."/>
            <person name="O'Neill B."/>
            <person name="Osman S."/>
            <person name="Markiewicz E."/>
            <person name="Oyono O.L."/>
            <person name="Patti C."/>
            <person name="Phunkhang P."/>
            <person name="Pierre F."/>
            <person name="Priest M."/>
            <person name="Raghuraman S."/>
            <person name="Rege F."/>
            <person name="Reyes R."/>
            <person name="Rise C."/>
            <person name="Rogov P."/>
            <person name="Ross K."/>
            <person name="Ryan E."/>
            <person name="Settipalli S."/>
            <person name="Shea T."/>
            <person name="Sherpa N."/>
            <person name="Shi L."/>
            <person name="Shih D."/>
            <person name="Sparrow T."/>
            <person name="Spaulding J."/>
            <person name="Stalker J."/>
            <person name="Stange-Thomann N."/>
            <person name="Stavropoulos S."/>
            <person name="Stone C."/>
            <person name="Strader C."/>
            <person name="Tesfaye S."/>
            <person name="Thomson T."/>
            <person name="Thoulutsang Y."/>
            <person name="Thoulutsang D."/>
            <person name="Topham K."/>
            <person name="Topping I."/>
            <person name="Tsamla T."/>
            <person name="Vassiliev H."/>
            <person name="Vo A."/>
            <person name="Wangchuk T."/>
            <person name="Wangdi T."/>
            <person name="Weiand M."/>
            <person name="Wilkinson J."/>
            <person name="Wilson A."/>
            <person name="Yadav S."/>
            <person name="Young G."/>
            <person name="Yu Q."/>
            <person name="Zembek L."/>
            <person name="Zhong D."/>
            <person name="Zimmer A."/>
            <person name="Zwirko Z."/>
            <person name="Jaffe D.B."/>
            <person name="Alvarez P."/>
            <person name="Brockman W."/>
            <person name="Butler J."/>
            <person name="Chin C."/>
            <person name="Gnerre S."/>
            <person name="Grabherr M."/>
            <person name="Kleber M."/>
            <person name="Mauceli E."/>
            <person name="MacCallum I."/>
        </authorList>
    </citation>
    <scope>NUCLEOTIDE SEQUENCE [LARGE SCALE GENOMIC DNA]</scope>
    <source>
        <strain evidence="7 8">TSC#14021-0224.01</strain>
    </source>
</reference>
<name>B3NKP7_DROER</name>
<reference evidence="7 8" key="2">
    <citation type="journal article" date="2008" name="Bioinformatics">
        <title>Assembly reconciliation.</title>
        <authorList>
            <person name="Zimin A.V."/>
            <person name="Smith D.R."/>
            <person name="Sutton G."/>
            <person name="Yorke J.A."/>
        </authorList>
    </citation>
    <scope>NUCLEOTIDE SEQUENCE [LARGE SCALE GENOMIC DNA]</scope>
    <source>
        <strain evidence="7 8">TSC#14021-0224.01</strain>
    </source>
</reference>
<evidence type="ECO:0000259" key="6">
    <source>
        <dbReference type="PROSITE" id="PS51360"/>
    </source>
</evidence>
<comment type="subcellular location">
    <subcellularLocation>
        <location evidence="1">Nucleus</location>
    </subcellularLocation>
</comment>
<organism evidence="7 8">
    <name type="scientific">Drosophila erecta</name>
    <name type="common">Fruit fly</name>
    <dbReference type="NCBI Taxonomy" id="7220"/>
    <lineage>
        <taxon>Eukaryota</taxon>
        <taxon>Metazoa</taxon>
        <taxon>Ecdysozoa</taxon>
        <taxon>Arthropoda</taxon>
        <taxon>Hexapoda</taxon>
        <taxon>Insecta</taxon>
        <taxon>Pterygota</taxon>
        <taxon>Neoptera</taxon>
        <taxon>Endopterygota</taxon>
        <taxon>Diptera</taxon>
        <taxon>Brachycera</taxon>
        <taxon>Muscomorpha</taxon>
        <taxon>Ephydroidea</taxon>
        <taxon>Drosophilidae</taxon>
        <taxon>Drosophila</taxon>
        <taxon>Sophophora</taxon>
    </lineage>
</organism>
<dbReference type="EMBL" id="CH954179">
    <property type="protein sequence ID" value="EDV54351.2"/>
    <property type="molecule type" value="Genomic_DNA"/>
</dbReference>
<feature type="region of interest" description="Disordered" evidence="5">
    <location>
        <begin position="106"/>
        <end position="129"/>
    </location>
</feature>
<dbReference type="GO" id="GO:0000791">
    <property type="term" value="C:euchromatin"/>
    <property type="evidence" value="ECO:0007669"/>
    <property type="project" value="EnsemblMetazoa"/>
</dbReference>
<dbReference type="GO" id="GO:0003677">
    <property type="term" value="F:DNA binding"/>
    <property type="evidence" value="ECO:0007669"/>
    <property type="project" value="InterPro"/>
</dbReference>
<protein>
    <recommendedName>
        <fullName evidence="6">Plus3 domain-containing protein</fullName>
    </recommendedName>
</protein>
<evidence type="ECO:0000313" key="7">
    <source>
        <dbReference type="EMBL" id="EDV54351.2"/>
    </source>
</evidence>
<dbReference type="Gene3D" id="3.90.70.200">
    <property type="entry name" value="Plus-3 domain"/>
    <property type="match status" value="1"/>
</dbReference>
<accession>B3NKP7</accession>